<reference evidence="1" key="1">
    <citation type="journal article" date="2014" name="Front. Microbiol.">
        <title>High frequency of phylogenetically diverse reductive dehalogenase-homologous genes in deep subseafloor sedimentary metagenomes.</title>
        <authorList>
            <person name="Kawai M."/>
            <person name="Futagami T."/>
            <person name="Toyoda A."/>
            <person name="Takaki Y."/>
            <person name="Nishi S."/>
            <person name="Hori S."/>
            <person name="Arai W."/>
            <person name="Tsubouchi T."/>
            <person name="Morono Y."/>
            <person name="Uchiyama I."/>
            <person name="Ito T."/>
            <person name="Fujiyama A."/>
            <person name="Inagaki F."/>
            <person name="Takami H."/>
        </authorList>
    </citation>
    <scope>NUCLEOTIDE SEQUENCE</scope>
    <source>
        <strain evidence="1">Expedition CK06-06</strain>
    </source>
</reference>
<gene>
    <name evidence="1" type="ORF">S06H3_00042</name>
</gene>
<accession>X1J9N9</accession>
<organism evidence="1">
    <name type="scientific">marine sediment metagenome</name>
    <dbReference type="NCBI Taxonomy" id="412755"/>
    <lineage>
        <taxon>unclassified sequences</taxon>
        <taxon>metagenomes</taxon>
        <taxon>ecological metagenomes</taxon>
    </lineage>
</organism>
<name>X1J9N9_9ZZZZ</name>
<evidence type="ECO:0000313" key="1">
    <source>
        <dbReference type="EMBL" id="GAH91431.1"/>
    </source>
</evidence>
<proteinExistence type="predicted"/>
<dbReference type="EMBL" id="BARV01000007">
    <property type="protein sequence ID" value="GAH91431.1"/>
    <property type="molecule type" value="Genomic_DNA"/>
</dbReference>
<dbReference type="AlphaFoldDB" id="X1J9N9"/>
<protein>
    <submittedName>
        <fullName evidence="1">Uncharacterized protein</fullName>
    </submittedName>
</protein>
<sequence length="359" mass="43139">MSDDISKIRKDALKCYNGYGNKGNCGATYDSNNKVCLYCLEYLRRITNPDKKEMQDFNLKEILDKVDKNTPNNEIETPKYEIEEFKFPIDLIEFPLINGRNPKEFLYKGKVFIIQDLTSVIGGGKYHYKTITPRQHTLMDFRTLLATFYFADYHKSRWITNKFTDWLELLEVSKKGKYYRKAIIEGLDYLEHTTFYKPCIWNTKKKTREAYENEDKDLPPTSVFSPINEYHYFKDIKRQYKLKVEVGKTYFDRIYKEDYFTLLNIKKLLPLSNTSMKLYIFIKRHDENTISKYPFIFEFLKLDIGITDKNITHARETFIKAWRDLKDRNLLEGYNYNIWTSKKDNTEYIRFNFIESLRP</sequence>
<comment type="caution">
    <text evidence="1">The sequence shown here is derived from an EMBL/GenBank/DDBJ whole genome shotgun (WGS) entry which is preliminary data.</text>
</comment>